<dbReference type="GO" id="GO:0005634">
    <property type="term" value="C:nucleus"/>
    <property type="evidence" value="ECO:0007669"/>
    <property type="project" value="TreeGrafter"/>
</dbReference>
<dbReference type="EMBL" id="UYYG01001194">
    <property type="protein sequence ID" value="VDN59908.1"/>
    <property type="molecule type" value="Genomic_DNA"/>
</dbReference>
<dbReference type="PROSITE" id="PS00107">
    <property type="entry name" value="PROTEIN_KINASE_ATP"/>
    <property type="match status" value="1"/>
</dbReference>
<organism evidence="11 13">
    <name type="scientific">Dracunculus medinensis</name>
    <name type="common">Guinea worm</name>
    <dbReference type="NCBI Taxonomy" id="318479"/>
    <lineage>
        <taxon>Eukaryota</taxon>
        <taxon>Metazoa</taxon>
        <taxon>Ecdysozoa</taxon>
        <taxon>Nematoda</taxon>
        <taxon>Chromadorea</taxon>
        <taxon>Rhabditida</taxon>
        <taxon>Spirurina</taxon>
        <taxon>Dracunculoidea</taxon>
        <taxon>Dracunculidae</taxon>
        <taxon>Dracunculus</taxon>
    </lineage>
</organism>
<sequence length="471" mass="54564">MSIHISDSRNMKFNEEPFEKFYEIAEELGNGQFAIVRRVVNRITRQEYAAKFIKKRRYATSRRGVLRINIEREITILKYIADSDNNNDNECLNEYEASIFIKQLLLALKFLHHLHIVHLDIKPENVMLVNKGDLKIKLIDFGLSRRILPGTIIKDMVGTPEFVAPEVVNYEPLTTATDMWALGVVTYILLSGGSPFLGENREETFINISAVNYNFNEKYFSKISPQAKDFIKNLFVKDIRKRATVNECLLHPWIRHVDNYNLKNTLLVNQRSAIPFDQIRSYKIRLKWQRAIEIIIVCNKMTANARLLLQSKNNNNQRTSRFDPIGETCLHISASNGYYDLLYYLYMKGASLTICDYQGDTPLYYSIRNGHINIVDFIISQNIDINYVNKNKETALHIATRYAQLEIVLLLLQRGANIELQDQDGETVLHISSWHGYTTILSAFCKYKPNPNIINKVCFLLSLIILMRIPV</sequence>
<feature type="domain" description="Protein kinase" evidence="9">
    <location>
        <begin position="22"/>
        <end position="254"/>
    </location>
</feature>
<dbReference type="PANTHER" id="PTHR24342">
    <property type="entry name" value="SERINE/THREONINE-PROTEIN KINASE 17"/>
    <property type="match status" value="1"/>
</dbReference>
<evidence type="ECO:0000313" key="13">
    <source>
        <dbReference type="WBParaSite" id="DME_0000715101-mRNA-1"/>
    </source>
</evidence>
<dbReference type="InterPro" id="IPR036770">
    <property type="entry name" value="Ankyrin_rpt-contain_sf"/>
</dbReference>
<evidence type="ECO:0000256" key="8">
    <source>
        <dbReference type="RuleBase" id="RU000304"/>
    </source>
</evidence>
<evidence type="ECO:0000256" key="6">
    <source>
        <dbReference type="PROSITE-ProRule" id="PRU00023"/>
    </source>
</evidence>
<gene>
    <name evidence="10" type="ORF">DME_LOCUS9881</name>
</gene>
<dbReference type="InterPro" id="IPR000719">
    <property type="entry name" value="Prot_kinase_dom"/>
</dbReference>
<dbReference type="Proteomes" id="UP000038040">
    <property type="component" value="Unplaced"/>
</dbReference>
<keyword evidence="6" id="KW-0040">ANK repeat</keyword>
<evidence type="ECO:0000313" key="10">
    <source>
        <dbReference type="EMBL" id="VDN59908.1"/>
    </source>
</evidence>
<keyword evidence="3 7" id="KW-0547">Nucleotide-binding</keyword>
<dbReference type="Gene3D" id="3.30.200.20">
    <property type="entry name" value="Phosphorylase Kinase, domain 1"/>
    <property type="match status" value="1"/>
</dbReference>
<accession>A0A0N4UHV1</accession>
<dbReference type="InterPro" id="IPR011009">
    <property type="entry name" value="Kinase-like_dom_sf"/>
</dbReference>
<keyword evidence="4" id="KW-0418">Kinase</keyword>
<evidence type="ECO:0000256" key="3">
    <source>
        <dbReference type="ARBA" id="ARBA00022741"/>
    </source>
</evidence>
<dbReference type="WBParaSite" id="DME_0000715101-mRNA-1">
    <property type="protein sequence ID" value="DME_0000715101-mRNA-1"/>
    <property type="gene ID" value="DME_0000715101"/>
</dbReference>
<keyword evidence="2" id="KW-0808">Transferase</keyword>
<dbReference type="Pfam" id="PF00069">
    <property type="entry name" value="Pkinase"/>
    <property type="match status" value="1"/>
</dbReference>
<evidence type="ECO:0000256" key="2">
    <source>
        <dbReference type="ARBA" id="ARBA00022679"/>
    </source>
</evidence>
<dbReference type="PROSITE" id="PS50011">
    <property type="entry name" value="PROTEIN_KINASE_DOM"/>
    <property type="match status" value="1"/>
</dbReference>
<evidence type="ECO:0000256" key="4">
    <source>
        <dbReference type="ARBA" id="ARBA00022777"/>
    </source>
</evidence>
<feature type="repeat" description="ANK" evidence="6">
    <location>
        <begin position="358"/>
        <end position="390"/>
    </location>
</feature>
<evidence type="ECO:0000256" key="1">
    <source>
        <dbReference type="ARBA" id="ARBA00022527"/>
    </source>
</evidence>
<dbReference type="OrthoDB" id="504170at2759"/>
<name>A0A0N4UHV1_DRAME</name>
<feature type="repeat" description="ANK" evidence="6">
    <location>
        <begin position="391"/>
        <end position="423"/>
    </location>
</feature>
<dbReference type="SUPFAM" id="SSF48403">
    <property type="entry name" value="Ankyrin repeat"/>
    <property type="match status" value="1"/>
</dbReference>
<dbReference type="GO" id="GO:0004674">
    <property type="term" value="F:protein serine/threonine kinase activity"/>
    <property type="evidence" value="ECO:0007669"/>
    <property type="project" value="UniProtKB-KW"/>
</dbReference>
<reference evidence="10 12" key="2">
    <citation type="submission" date="2018-11" db="EMBL/GenBank/DDBJ databases">
        <authorList>
            <consortium name="Pathogen Informatics"/>
        </authorList>
    </citation>
    <scope>NUCLEOTIDE SEQUENCE [LARGE SCALE GENOMIC DNA]</scope>
</reference>
<evidence type="ECO:0000256" key="7">
    <source>
        <dbReference type="PROSITE-ProRule" id="PRU10141"/>
    </source>
</evidence>
<dbReference type="GO" id="GO:0035556">
    <property type="term" value="P:intracellular signal transduction"/>
    <property type="evidence" value="ECO:0007669"/>
    <property type="project" value="TreeGrafter"/>
</dbReference>
<reference evidence="13" key="1">
    <citation type="submission" date="2017-02" db="UniProtKB">
        <authorList>
            <consortium name="WormBaseParasite"/>
        </authorList>
    </citation>
    <scope>IDENTIFICATION</scope>
</reference>
<dbReference type="InterPro" id="IPR008271">
    <property type="entry name" value="Ser/Thr_kinase_AS"/>
</dbReference>
<keyword evidence="12" id="KW-1185">Reference proteome</keyword>
<dbReference type="PANTHER" id="PTHR24342:SF14">
    <property type="entry name" value="DEATH-ASSOCIATED PROTEIN KINASE DAPK-1"/>
    <property type="match status" value="1"/>
</dbReference>
<dbReference type="PRINTS" id="PR01415">
    <property type="entry name" value="ANKYRIN"/>
</dbReference>
<dbReference type="PROSITE" id="PS00108">
    <property type="entry name" value="PROTEIN_KINASE_ST"/>
    <property type="match status" value="1"/>
</dbReference>
<protein>
    <submittedName>
        <fullName evidence="13">Protein kinase domain-containing protein</fullName>
    </submittedName>
</protein>
<dbReference type="Proteomes" id="UP000274756">
    <property type="component" value="Unassembled WGS sequence"/>
</dbReference>
<dbReference type="Pfam" id="PF00023">
    <property type="entry name" value="Ank"/>
    <property type="match status" value="1"/>
</dbReference>
<keyword evidence="1 8" id="KW-0723">Serine/threonine-protein kinase</keyword>
<comment type="similarity">
    <text evidence="8">Belongs to the protein kinase superfamily.</text>
</comment>
<dbReference type="SUPFAM" id="SSF56112">
    <property type="entry name" value="Protein kinase-like (PK-like)"/>
    <property type="match status" value="1"/>
</dbReference>
<dbReference type="SMART" id="SM00248">
    <property type="entry name" value="ANK"/>
    <property type="match status" value="4"/>
</dbReference>
<feature type="repeat" description="ANK" evidence="6">
    <location>
        <begin position="325"/>
        <end position="357"/>
    </location>
</feature>
<dbReference type="Pfam" id="PF12796">
    <property type="entry name" value="Ank_2"/>
    <property type="match status" value="1"/>
</dbReference>
<dbReference type="SMART" id="SM00220">
    <property type="entry name" value="S_TKc"/>
    <property type="match status" value="1"/>
</dbReference>
<evidence type="ECO:0000256" key="5">
    <source>
        <dbReference type="ARBA" id="ARBA00022840"/>
    </source>
</evidence>
<dbReference type="GO" id="GO:0043065">
    <property type="term" value="P:positive regulation of apoptotic process"/>
    <property type="evidence" value="ECO:0007669"/>
    <property type="project" value="TreeGrafter"/>
</dbReference>
<dbReference type="PROSITE" id="PS50088">
    <property type="entry name" value="ANK_REPEAT"/>
    <property type="match status" value="3"/>
</dbReference>
<dbReference type="Gene3D" id="1.25.40.20">
    <property type="entry name" value="Ankyrin repeat-containing domain"/>
    <property type="match status" value="1"/>
</dbReference>
<dbReference type="InterPro" id="IPR002110">
    <property type="entry name" value="Ankyrin_rpt"/>
</dbReference>
<dbReference type="PROSITE" id="PS50297">
    <property type="entry name" value="ANK_REP_REGION"/>
    <property type="match status" value="3"/>
</dbReference>
<evidence type="ECO:0000259" key="9">
    <source>
        <dbReference type="PROSITE" id="PS50011"/>
    </source>
</evidence>
<dbReference type="GO" id="GO:0005524">
    <property type="term" value="F:ATP binding"/>
    <property type="evidence" value="ECO:0007669"/>
    <property type="project" value="UniProtKB-UniRule"/>
</dbReference>
<evidence type="ECO:0000313" key="11">
    <source>
        <dbReference type="Proteomes" id="UP000038040"/>
    </source>
</evidence>
<proteinExistence type="inferred from homology"/>
<dbReference type="Gene3D" id="1.10.510.10">
    <property type="entry name" value="Transferase(Phosphotransferase) domain 1"/>
    <property type="match status" value="1"/>
</dbReference>
<dbReference type="STRING" id="318479.A0A0N4UHV1"/>
<feature type="binding site" evidence="7">
    <location>
        <position position="55"/>
    </location>
    <ligand>
        <name>ATP</name>
        <dbReference type="ChEBI" id="CHEBI:30616"/>
    </ligand>
</feature>
<keyword evidence="5 7" id="KW-0067">ATP-binding</keyword>
<evidence type="ECO:0000313" key="12">
    <source>
        <dbReference type="Proteomes" id="UP000274756"/>
    </source>
</evidence>
<dbReference type="AlphaFoldDB" id="A0A0N4UHV1"/>
<dbReference type="InterPro" id="IPR017441">
    <property type="entry name" value="Protein_kinase_ATP_BS"/>
</dbReference>